<evidence type="ECO:0000259" key="4">
    <source>
        <dbReference type="PROSITE" id="PS50075"/>
    </source>
</evidence>
<comment type="cofactor">
    <cofactor evidence="1">
        <name>pantetheine 4'-phosphate</name>
        <dbReference type="ChEBI" id="CHEBI:47942"/>
    </cofactor>
</comment>
<reference evidence="5" key="2">
    <citation type="journal article" date="2024" name="Environ. Microbiol.">
        <title>Genome analysis and description of Tunturibacter gen. nov. expands the diversity of Terriglobia in tundra soils.</title>
        <authorList>
            <person name="Messyasz A."/>
            <person name="Mannisto M.K."/>
            <person name="Kerkhof L.J."/>
            <person name="Haggblom M.M."/>
        </authorList>
    </citation>
    <scope>NUCLEOTIDE SEQUENCE</scope>
    <source>
        <strain evidence="5">X5P6</strain>
    </source>
</reference>
<dbReference type="Pfam" id="PF00668">
    <property type="entry name" value="Condensation"/>
    <property type="match status" value="1"/>
</dbReference>
<evidence type="ECO:0000256" key="2">
    <source>
        <dbReference type="ARBA" id="ARBA00022450"/>
    </source>
</evidence>
<dbReference type="Gene3D" id="3.30.559.10">
    <property type="entry name" value="Chloramphenicol acetyltransferase-like domain"/>
    <property type="match status" value="1"/>
</dbReference>
<dbReference type="Gene3D" id="3.30.559.30">
    <property type="entry name" value="Nonribosomal peptide synthetase, condensation domain"/>
    <property type="match status" value="1"/>
</dbReference>
<dbReference type="GO" id="GO:0044550">
    <property type="term" value="P:secondary metabolite biosynthetic process"/>
    <property type="evidence" value="ECO:0007669"/>
    <property type="project" value="TreeGrafter"/>
</dbReference>
<dbReference type="Pfam" id="PF00975">
    <property type="entry name" value="Thioesterase"/>
    <property type="match status" value="1"/>
</dbReference>
<dbReference type="GO" id="GO:0031177">
    <property type="term" value="F:phosphopantetheine binding"/>
    <property type="evidence" value="ECO:0007669"/>
    <property type="project" value="TreeGrafter"/>
</dbReference>
<dbReference type="RefSeq" id="WP_353067406.1">
    <property type="nucleotide sequence ID" value="NZ_CP132942.1"/>
</dbReference>
<dbReference type="CDD" id="cd19531">
    <property type="entry name" value="LCL_NRPS-like"/>
    <property type="match status" value="1"/>
</dbReference>
<dbReference type="InterPro" id="IPR029058">
    <property type="entry name" value="AB_hydrolase_fold"/>
</dbReference>
<dbReference type="InterPro" id="IPR001031">
    <property type="entry name" value="Thioesterase"/>
</dbReference>
<dbReference type="PANTHER" id="PTHR45527:SF1">
    <property type="entry name" value="FATTY ACID SYNTHASE"/>
    <property type="match status" value="1"/>
</dbReference>
<dbReference type="InterPro" id="IPR009081">
    <property type="entry name" value="PP-bd_ACP"/>
</dbReference>
<dbReference type="PROSITE" id="PS00012">
    <property type="entry name" value="PHOSPHOPANTETHEINE"/>
    <property type="match status" value="1"/>
</dbReference>
<organism evidence="5">
    <name type="scientific">Tunturiibacter psychrotolerans</name>
    <dbReference type="NCBI Taxonomy" id="3069686"/>
    <lineage>
        <taxon>Bacteria</taxon>
        <taxon>Pseudomonadati</taxon>
        <taxon>Acidobacteriota</taxon>
        <taxon>Terriglobia</taxon>
        <taxon>Terriglobales</taxon>
        <taxon>Acidobacteriaceae</taxon>
        <taxon>Tunturiibacter</taxon>
    </lineage>
</organism>
<name>A0AAU7ZWP7_9BACT</name>
<protein>
    <submittedName>
        <fullName evidence="5">Condensation domain-containing protein</fullName>
    </submittedName>
</protein>
<dbReference type="InterPro" id="IPR036736">
    <property type="entry name" value="ACP-like_sf"/>
</dbReference>
<dbReference type="Gene3D" id="3.40.50.1820">
    <property type="entry name" value="alpha/beta hydrolase"/>
    <property type="match status" value="1"/>
</dbReference>
<dbReference type="SUPFAM" id="SSF52777">
    <property type="entry name" value="CoA-dependent acyltransferases"/>
    <property type="match status" value="2"/>
</dbReference>
<dbReference type="Gene3D" id="1.10.1200.10">
    <property type="entry name" value="ACP-like"/>
    <property type="match status" value="1"/>
</dbReference>
<proteinExistence type="predicted"/>
<dbReference type="SUPFAM" id="SSF53474">
    <property type="entry name" value="alpha/beta-Hydrolases"/>
    <property type="match status" value="1"/>
</dbReference>
<dbReference type="PROSITE" id="PS50075">
    <property type="entry name" value="CARRIER"/>
    <property type="match status" value="1"/>
</dbReference>
<keyword evidence="3" id="KW-0597">Phosphoprotein</keyword>
<keyword evidence="2" id="KW-0596">Phosphopantetheine</keyword>
<dbReference type="InterPro" id="IPR001242">
    <property type="entry name" value="Condensation_dom"/>
</dbReference>
<evidence type="ECO:0000313" key="5">
    <source>
        <dbReference type="EMBL" id="XCB35400.1"/>
    </source>
</evidence>
<dbReference type="GO" id="GO:0005737">
    <property type="term" value="C:cytoplasm"/>
    <property type="evidence" value="ECO:0007669"/>
    <property type="project" value="TreeGrafter"/>
</dbReference>
<dbReference type="InterPro" id="IPR023213">
    <property type="entry name" value="CAT-like_dom_sf"/>
</dbReference>
<dbReference type="KEGG" id="tpsc:RBB77_11015"/>
<dbReference type="Pfam" id="PF00550">
    <property type="entry name" value="PP-binding"/>
    <property type="match status" value="1"/>
</dbReference>
<dbReference type="AlphaFoldDB" id="A0AAU7ZWP7"/>
<dbReference type="PANTHER" id="PTHR45527">
    <property type="entry name" value="NONRIBOSOMAL PEPTIDE SYNTHETASE"/>
    <property type="match status" value="1"/>
</dbReference>
<dbReference type="GO" id="GO:0043041">
    <property type="term" value="P:amino acid activation for nonribosomal peptide biosynthetic process"/>
    <property type="evidence" value="ECO:0007669"/>
    <property type="project" value="TreeGrafter"/>
</dbReference>
<evidence type="ECO:0000256" key="1">
    <source>
        <dbReference type="ARBA" id="ARBA00001957"/>
    </source>
</evidence>
<evidence type="ECO:0000256" key="3">
    <source>
        <dbReference type="ARBA" id="ARBA00022553"/>
    </source>
</evidence>
<dbReference type="InterPro" id="IPR006162">
    <property type="entry name" value="Ppantetheine_attach_site"/>
</dbReference>
<dbReference type="GO" id="GO:0003824">
    <property type="term" value="F:catalytic activity"/>
    <property type="evidence" value="ECO:0007669"/>
    <property type="project" value="InterPro"/>
</dbReference>
<reference evidence="5" key="1">
    <citation type="submission" date="2023-08" db="EMBL/GenBank/DDBJ databases">
        <authorList>
            <person name="Messyasz A."/>
            <person name="Mannisto M.K."/>
            <person name="Kerkhof L.J."/>
            <person name="Haggblom M."/>
        </authorList>
    </citation>
    <scope>NUCLEOTIDE SEQUENCE</scope>
    <source>
        <strain evidence="5">X5P6</strain>
    </source>
</reference>
<gene>
    <name evidence="5" type="ORF">RBB77_11015</name>
</gene>
<feature type="domain" description="Carrier" evidence="4">
    <location>
        <begin position="519"/>
        <end position="594"/>
    </location>
</feature>
<dbReference type="EMBL" id="CP132942">
    <property type="protein sequence ID" value="XCB35400.1"/>
    <property type="molecule type" value="Genomic_DNA"/>
</dbReference>
<accession>A0AAU7ZWP7</accession>
<sequence length="872" mass="97636">MKQQSQAATGGTTNTPEEMPVVASMVPPADEVYVMAATQGQIRFWSLDQMHPGNPALNMPLMWQCRGELNVDLLAKAFTLAVRRHEMLRTTFAMVDGKLSQIIGGPYSVALPVKNLQHIPDAANSPEVGKLIREHAAYRMDLHSGPLLVLKLLKFAPQHHLLLVTMHHIICDGISLGILLRDIAVFYEALMEEKEAVLPELPIQFADFAVWQEEWRKSEAAETSLNFWRKTLGTNFGRIELPHDATPEGVRDTLTDSESGDIETFLISPELTARAHEFCKDQNVTLNILLFSIFCALLHRVTGQRDIVVGSPCANRNEDTEELIGLFMNIQVLRVGIEAHETFRSLLTKVQDWTLGAYENQELPFEELIYDSHFSYDNTSFEIPIFFLYQKSFMVIQRVAGLEITPLRSMSPGAVFEWMFAIVDRPEEGPRLQLEYNPNYFRPKTIQRYLMSFIALLESAVRDSSTHLEKMAPSDDFLPATLPDIRSRIVTRRNAQPFQEKQFDGGAEIMEKLEDQVATISDPIEVQLLELWRSMLGVESISAETNVFTLGVSSLSILRLVTRMNSLYSMGFGLASLISAPTIKMVAELVRKRYAPNTVTSLVPIQPVGTKRPLYIVHGAGGNVVNFYGLTTRIGADLPVYGVQAQALEVDQPALLRLEDMAAHYLMEIRRVQPKGPYHLLGYSFGGIVVLEMAHQLLAAGEAVGLLGMLDTRARDYIEDRPTESSSNNGRGSQHGALAGFFRSHLGHGSAKGWWEFFVKDLQERRVRYTITLAARMFSTLPAFLKNTHEINAVAARNYKVKPLSRRLTLFRAANQADSSIPSDNGWSPIFKEGVEIHEVPGDHWQVLSGPGIDVLAKAIHGCLRRFDEPTG</sequence>
<dbReference type="SUPFAM" id="SSF47336">
    <property type="entry name" value="ACP-like"/>
    <property type="match status" value="1"/>
</dbReference>